<reference evidence="3" key="1">
    <citation type="submission" date="2016-10" db="EMBL/GenBank/DDBJ databases">
        <authorList>
            <person name="Varghese N."/>
            <person name="Submissions S."/>
        </authorList>
    </citation>
    <scope>NUCLEOTIDE SEQUENCE [LARGE SCALE GENOMIC DNA]</scope>
    <source>
        <strain evidence="3">IBRC-M 10655</strain>
    </source>
</reference>
<feature type="transmembrane region" description="Helical" evidence="1">
    <location>
        <begin position="20"/>
        <end position="39"/>
    </location>
</feature>
<dbReference type="AlphaFoldDB" id="A0A1H0VD88"/>
<proteinExistence type="predicted"/>
<protein>
    <recommendedName>
        <fullName evidence="4">DUF4229 domain-containing protein</fullName>
    </recommendedName>
</protein>
<dbReference type="STRING" id="504798.SAMN05421871_101969"/>
<dbReference type="Pfam" id="PF14012">
    <property type="entry name" value="DUF4229"/>
    <property type="match status" value="1"/>
</dbReference>
<keyword evidence="1" id="KW-0812">Transmembrane</keyword>
<dbReference type="OrthoDB" id="3701095at2"/>
<evidence type="ECO:0000313" key="3">
    <source>
        <dbReference type="Proteomes" id="UP000199651"/>
    </source>
</evidence>
<dbReference type="InterPro" id="IPR025323">
    <property type="entry name" value="DUF4229"/>
</dbReference>
<feature type="transmembrane region" description="Helical" evidence="1">
    <location>
        <begin position="45"/>
        <end position="64"/>
    </location>
</feature>
<evidence type="ECO:0000313" key="2">
    <source>
        <dbReference type="EMBL" id="SDP76539.1"/>
    </source>
</evidence>
<gene>
    <name evidence="2" type="ORF">SAMN05192558_113215</name>
</gene>
<dbReference type="RefSeq" id="WP_091382896.1">
    <property type="nucleotide sequence ID" value="NZ_FNDV01000001.1"/>
</dbReference>
<organism evidence="2 3">
    <name type="scientific">Actinokineospora alba</name>
    <dbReference type="NCBI Taxonomy" id="504798"/>
    <lineage>
        <taxon>Bacteria</taxon>
        <taxon>Bacillati</taxon>
        <taxon>Actinomycetota</taxon>
        <taxon>Actinomycetes</taxon>
        <taxon>Pseudonocardiales</taxon>
        <taxon>Pseudonocardiaceae</taxon>
        <taxon>Actinokineospora</taxon>
    </lineage>
</organism>
<dbReference type="EMBL" id="FNJB01000013">
    <property type="protein sequence ID" value="SDP76539.1"/>
    <property type="molecule type" value="Genomic_DNA"/>
</dbReference>
<sequence length="97" mass="10495">MPSNVQPVQDKPGAHLGRDIALYTLARVALVGAVTGILVLFDLPLLVSVAIAVVVGFPLGMLLFRSLNDRVTAGLADRYAERDRLRAELRGEEPDED</sequence>
<keyword evidence="1" id="KW-1133">Transmembrane helix</keyword>
<dbReference type="Proteomes" id="UP000199651">
    <property type="component" value="Unassembled WGS sequence"/>
</dbReference>
<accession>A0A1H0VD88</accession>
<name>A0A1H0VD88_9PSEU</name>
<keyword evidence="3" id="KW-1185">Reference proteome</keyword>
<evidence type="ECO:0000256" key="1">
    <source>
        <dbReference type="SAM" id="Phobius"/>
    </source>
</evidence>
<evidence type="ECO:0008006" key="4">
    <source>
        <dbReference type="Google" id="ProtNLM"/>
    </source>
</evidence>
<keyword evidence="1" id="KW-0472">Membrane</keyword>